<dbReference type="InterPro" id="IPR053140">
    <property type="entry name" value="GDSL_Rv0518-like"/>
</dbReference>
<reference evidence="1 2" key="1">
    <citation type="journal article" date="2024" name="Chem. Sci.">
        <title>Discovery of a lagriamide polyketide by integrated genome mining, isotopic labeling, and untargeted metabolomics.</title>
        <authorList>
            <person name="Fergusson C.H."/>
            <person name="Saulog J."/>
            <person name="Paulo B.S."/>
            <person name="Wilson D.M."/>
            <person name="Liu D.Y."/>
            <person name="Morehouse N.J."/>
            <person name="Waterworth S."/>
            <person name="Barkei J."/>
            <person name="Gray C.A."/>
            <person name="Kwan J.C."/>
            <person name="Eustaquio A.S."/>
            <person name="Linington R.G."/>
        </authorList>
    </citation>
    <scope>NUCLEOTIDE SEQUENCE [LARGE SCALE GENOMIC DNA]</scope>
    <source>
        <strain evidence="1 2">RL17-338-BIF-B</strain>
    </source>
</reference>
<dbReference type="SUPFAM" id="SSF52266">
    <property type="entry name" value="SGNH hydrolase"/>
    <property type="match status" value="1"/>
</dbReference>
<protein>
    <recommendedName>
        <fullName evidence="3">GDSL-like lipase/acylhydrolase family protein</fullName>
    </recommendedName>
</protein>
<dbReference type="PANTHER" id="PTHR43784:SF2">
    <property type="entry name" value="GDSL-LIKE LIPASE_ACYLHYDROLASE, PUTATIVE (AFU_ORTHOLOGUE AFUA_2G00820)-RELATED"/>
    <property type="match status" value="1"/>
</dbReference>
<comment type="caution">
    <text evidence="1">The sequence shown here is derived from an EMBL/GenBank/DDBJ whole genome shotgun (WGS) entry which is preliminary data.</text>
</comment>
<dbReference type="EMBL" id="JAOALG010000001">
    <property type="protein sequence ID" value="MEQ5837879.1"/>
    <property type="molecule type" value="Genomic_DNA"/>
</dbReference>
<name>A0ABV1LEV7_9BURK</name>
<proteinExistence type="predicted"/>
<sequence length="60" mass="6334">MNAYVRSASGIDGVIDFDKALQDLSAPTSLLPAYDSGDHLHPNDAGYQVMGGLINLNSLN</sequence>
<gene>
    <name evidence="1" type="ORF">N0A02_00275</name>
</gene>
<dbReference type="InterPro" id="IPR036514">
    <property type="entry name" value="SGNH_hydro_sf"/>
</dbReference>
<accession>A0ABV1LEV7</accession>
<dbReference type="Proteomes" id="UP001469089">
    <property type="component" value="Unassembled WGS sequence"/>
</dbReference>
<evidence type="ECO:0008006" key="3">
    <source>
        <dbReference type="Google" id="ProtNLM"/>
    </source>
</evidence>
<organism evidence="1 2">
    <name type="scientific">Paraburkholderia acidicola</name>
    <dbReference type="NCBI Taxonomy" id="1912599"/>
    <lineage>
        <taxon>Bacteria</taxon>
        <taxon>Pseudomonadati</taxon>
        <taxon>Pseudomonadota</taxon>
        <taxon>Betaproteobacteria</taxon>
        <taxon>Burkholderiales</taxon>
        <taxon>Burkholderiaceae</taxon>
        <taxon>Paraburkholderia</taxon>
    </lineage>
</organism>
<evidence type="ECO:0000313" key="2">
    <source>
        <dbReference type="Proteomes" id="UP001469089"/>
    </source>
</evidence>
<keyword evidence="2" id="KW-1185">Reference proteome</keyword>
<dbReference type="PANTHER" id="PTHR43784">
    <property type="entry name" value="GDSL-LIKE LIPASE/ACYLHYDROLASE, PUTATIVE (AFU_ORTHOLOGUE AFUA_2G00820)-RELATED"/>
    <property type="match status" value="1"/>
</dbReference>
<evidence type="ECO:0000313" key="1">
    <source>
        <dbReference type="EMBL" id="MEQ5837879.1"/>
    </source>
</evidence>
<dbReference type="Gene3D" id="3.40.50.1110">
    <property type="entry name" value="SGNH hydrolase"/>
    <property type="match status" value="1"/>
</dbReference>